<accession>A0AAJ8B6M3</accession>
<feature type="domain" description="Ig-like" evidence="4">
    <location>
        <begin position="1"/>
        <end position="104"/>
    </location>
</feature>
<dbReference type="InterPro" id="IPR007110">
    <property type="entry name" value="Ig-like_dom"/>
</dbReference>
<dbReference type="Gene3D" id="2.60.40.10">
    <property type="entry name" value="Immunoglobulins"/>
    <property type="match status" value="1"/>
</dbReference>
<evidence type="ECO:0000313" key="6">
    <source>
        <dbReference type="RefSeq" id="XP_050926919.1"/>
    </source>
</evidence>
<evidence type="ECO:0000313" key="5">
    <source>
        <dbReference type="Proteomes" id="UP000694890"/>
    </source>
</evidence>
<gene>
    <name evidence="6" type="primary">LOC108888735</name>
</gene>
<keyword evidence="2" id="KW-1133">Transmembrane helix</keyword>
<keyword evidence="2" id="KW-0812">Transmembrane</keyword>
<feature type="transmembrane region" description="Helical" evidence="2">
    <location>
        <begin position="140"/>
        <end position="160"/>
    </location>
</feature>
<feature type="region of interest" description="Disordered" evidence="1">
    <location>
        <begin position="111"/>
        <end position="138"/>
    </location>
</feature>
<sequence length="196" mass="21298">MLYLCLLFAGCLHHSFSEPPKQTVLLNSVATLPCPHATGDVTWSRFNKSGKEVTLISIKNGQENRPDKRFGSLANGSLVITKVQYSDTSMYLCNKKHTVYLEVVNSTAQTGGKVPVTPGNVGPGRGLEPDTENQQPSDSWKIPVGVVIGVTLVLSAILTLRFCSGKRSETNTSMENTAVEGIYDEIKDDNTQPSRV</sequence>
<dbReference type="SUPFAM" id="SSF48726">
    <property type="entry name" value="Immunoglobulin"/>
    <property type="match status" value="1"/>
</dbReference>
<dbReference type="InterPro" id="IPR003599">
    <property type="entry name" value="Ig_sub"/>
</dbReference>
<dbReference type="InterPro" id="IPR013106">
    <property type="entry name" value="Ig_V-set"/>
</dbReference>
<name>A0AAJ8B6M3_LATCA</name>
<keyword evidence="2" id="KW-0472">Membrane</keyword>
<protein>
    <submittedName>
        <fullName evidence="6">Uncharacterized protein LOC108888735 isoform X5</fullName>
    </submittedName>
</protein>
<proteinExistence type="predicted"/>
<dbReference type="GeneID" id="108888735"/>
<organism evidence="5 6">
    <name type="scientific">Lates calcarifer</name>
    <name type="common">Barramundi</name>
    <name type="synonym">Holocentrus calcarifer</name>
    <dbReference type="NCBI Taxonomy" id="8187"/>
    <lineage>
        <taxon>Eukaryota</taxon>
        <taxon>Metazoa</taxon>
        <taxon>Chordata</taxon>
        <taxon>Craniata</taxon>
        <taxon>Vertebrata</taxon>
        <taxon>Euteleostomi</taxon>
        <taxon>Actinopterygii</taxon>
        <taxon>Neopterygii</taxon>
        <taxon>Teleostei</taxon>
        <taxon>Neoteleostei</taxon>
        <taxon>Acanthomorphata</taxon>
        <taxon>Carangaria</taxon>
        <taxon>Carangaria incertae sedis</taxon>
        <taxon>Centropomidae</taxon>
        <taxon>Lates</taxon>
    </lineage>
</organism>
<evidence type="ECO:0000256" key="2">
    <source>
        <dbReference type="SAM" id="Phobius"/>
    </source>
</evidence>
<evidence type="ECO:0000256" key="3">
    <source>
        <dbReference type="SAM" id="SignalP"/>
    </source>
</evidence>
<dbReference type="InterPro" id="IPR013783">
    <property type="entry name" value="Ig-like_fold"/>
</dbReference>
<dbReference type="PROSITE" id="PS50835">
    <property type="entry name" value="IG_LIKE"/>
    <property type="match status" value="1"/>
</dbReference>
<dbReference type="AlphaFoldDB" id="A0AAJ8B6M3"/>
<evidence type="ECO:0000256" key="1">
    <source>
        <dbReference type="SAM" id="MobiDB-lite"/>
    </source>
</evidence>
<dbReference type="InterPro" id="IPR036179">
    <property type="entry name" value="Ig-like_dom_sf"/>
</dbReference>
<dbReference type="SMART" id="SM00409">
    <property type="entry name" value="IG"/>
    <property type="match status" value="1"/>
</dbReference>
<feature type="chain" id="PRO_5042463006" evidence="3">
    <location>
        <begin position="18"/>
        <end position="196"/>
    </location>
</feature>
<dbReference type="Pfam" id="PF07686">
    <property type="entry name" value="V-set"/>
    <property type="match status" value="1"/>
</dbReference>
<keyword evidence="3" id="KW-0732">Signal</keyword>
<evidence type="ECO:0000259" key="4">
    <source>
        <dbReference type="PROSITE" id="PS50835"/>
    </source>
</evidence>
<dbReference type="RefSeq" id="XP_050926919.1">
    <property type="nucleotide sequence ID" value="XM_051070962.1"/>
</dbReference>
<feature type="signal peptide" evidence="3">
    <location>
        <begin position="1"/>
        <end position="17"/>
    </location>
</feature>
<reference evidence="6" key="1">
    <citation type="submission" date="2025-08" db="UniProtKB">
        <authorList>
            <consortium name="RefSeq"/>
        </authorList>
    </citation>
    <scope>IDENTIFICATION</scope>
    <source>
        <tissue evidence="6">Brain</tissue>
    </source>
</reference>
<dbReference type="Proteomes" id="UP000694890">
    <property type="component" value="Linkage group LG5"/>
</dbReference>